<keyword evidence="3" id="KW-0418">Kinase</keyword>
<dbReference type="AlphaFoldDB" id="A0A171KU77"/>
<evidence type="ECO:0000256" key="1">
    <source>
        <dbReference type="ARBA" id="ARBA00010164"/>
    </source>
</evidence>
<name>A0A171KU77_9BURK</name>
<dbReference type="Proteomes" id="UP000078084">
    <property type="component" value="Unassembled WGS sequence"/>
</dbReference>
<evidence type="ECO:0000256" key="3">
    <source>
        <dbReference type="ARBA" id="ARBA00022777"/>
    </source>
</evidence>
<protein>
    <recommendedName>
        <fullName evidence="4">HipA-like C-terminal domain-containing protein</fullName>
    </recommendedName>
</protein>
<feature type="domain" description="HipA-like C-terminal" evidence="4">
    <location>
        <begin position="181"/>
        <end position="420"/>
    </location>
</feature>
<keyword evidence="2" id="KW-0808">Transferase</keyword>
<gene>
    <name evidence="5" type="ORF">AAV32_05120</name>
</gene>
<reference evidence="5 6" key="1">
    <citation type="submission" date="2015-04" db="EMBL/GenBank/DDBJ databases">
        <title>Genome sequence of Kerstersia gyiorum CG1.</title>
        <authorList>
            <person name="Greninger A.L."/>
            <person name="Kozyreva V."/>
            <person name="Chaturvedi V."/>
        </authorList>
    </citation>
    <scope>NUCLEOTIDE SEQUENCE [LARGE SCALE GENOMIC DNA]</scope>
    <source>
        <strain evidence="5 6">CG1</strain>
    </source>
</reference>
<dbReference type="InterPro" id="IPR052028">
    <property type="entry name" value="HipA_Ser/Thr_kinase"/>
</dbReference>
<dbReference type="PANTHER" id="PTHR37419">
    <property type="entry name" value="SERINE/THREONINE-PROTEIN KINASE TOXIN HIPA"/>
    <property type="match status" value="1"/>
</dbReference>
<organism evidence="5 6">
    <name type="scientific">Kerstersia gyiorum</name>
    <dbReference type="NCBI Taxonomy" id="206506"/>
    <lineage>
        <taxon>Bacteria</taxon>
        <taxon>Pseudomonadati</taxon>
        <taxon>Pseudomonadota</taxon>
        <taxon>Betaproteobacteria</taxon>
        <taxon>Burkholderiales</taxon>
        <taxon>Alcaligenaceae</taxon>
        <taxon>Kerstersia</taxon>
    </lineage>
</organism>
<dbReference type="GO" id="GO:0004674">
    <property type="term" value="F:protein serine/threonine kinase activity"/>
    <property type="evidence" value="ECO:0007669"/>
    <property type="project" value="TreeGrafter"/>
</dbReference>
<dbReference type="Pfam" id="PF07804">
    <property type="entry name" value="HipA_C"/>
    <property type="match status" value="1"/>
</dbReference>
<dbReference type="InterPro" id="IPR012893">
    <property type="entry name" value="HipA-like_C"/>
</dbReference>
<evidence type="ECO:0000259" key="4">
    <source>
        <dbReference type="Pfam" id="PF07804"/>
    </source>
</evidence>
<dbReference type="GO" id="GO:0005829">
    <property type="term" value="C:cytosol"/>
    <property type="evidence" value="ECO:0007669"/>
    <property type="project" value="TreeGrafter"/>
</dbReference>
<dbReference type="PATRIC" id="fig|206506.3.peg.1099"/>
<comment type="caution">
    <text evidence="5">The sequence shown here is derived from an EMBL/GenBank/DDBJ whole genome shotgun (WGS) entry which is preliminary data.</text>
</comment>
<sequence length="473" mass="51851">MTSEHNKYFKPPTRVAVFAHLVGAPDPAHNGFVPAGRLENIGENLSPTFTYGTKYVGRPNAIEVDPRALPLAGERGGTTRFVLPGLTEFGGIRDSAPDAWGRRVIENMLGVRTGTLPEVAYLLEAGSDRVGALDVRVDIDSKGTTHAHSVIELGRLLDIATLIENQETVPQHLLPYFNGLSSAGGARPKATVRDDTGVLYLAKFPSKDDKACNAVLEAGALELAREAGLRVPPVDVKTIGDQKVLFIRRFDRFWAEPGELLAAGQESWLSDPGITHNGIKRTEGRIAVCSAMTLMGVDEYDAQRSSYEDIAKAIRQYGAPGFIKSDVQEMFARMVFNIIVNNNDDHLRNHAFVYDVAAKGWRLSPLYDVLPMNTAAFTRHLHLGVGEMGREASLDNALSRWSAFHSSRTNAVQAIHQVWTASRAYLEKFEKYGATALETEYVQGALRRLENLASPELSKELRELKVPSSGQAS</sequence>
<comment type="similarity">
    <text evidence="1">Belongs to the HipA Ser/Thr kinase family.</text>
</comment>
<accession>A0A171KU77</accession>
<dbReference type="PANTHER" id="PTHR37419:SF8">
    <property type="entry name" value="TOXIN YJJJ"/>
    <property type="match status" value="1"/>
</dbReference>
<evidence type="ECO:0000313" key="5">
    <source>
        <dbReference type="EMBL" id="KKO72444.1"/>
    </source>
</evidence>
<keyword evidence="6" id="KW-1185">Reference proteome</keyword>
<dbReference type="RefSeq" id="WP_068368423.1">
    <property type="nucleotide sequence ID" value="NZ_LBNE01000002.1"/>
</dbReference>
<evidence type="ECO:0000256" key="2">
    <source>
        <dbReference type="ARBA" id="ARBA00022679"/>
    </source>
</evidence>
<proteinExistence type="inferred from homology"/>
<evidence type="ECO:0000313" key="6">
    <source>
        <dbReference type="Proteomes" id="UP000078084"/>
    </source>
</evidence>
<dbReference type="EMBL" id="LBNE01000002">
    <property type="protein sequence ID" value="KKO72444.1"/>
    <property type="molecule type" value="Genomic_DNA"/>
</dbReference>
<dbReference type="Gene3D" id="1.10.1070.20">
    <property type="match status" value="1"/>
</dbReference>
<dbReference type="STRING" id="206506.AAV32_05120"/>